<keyword evidence="4 9" id="KW-0747">Spliceosome</keyword>
<dbReference type="GO" id="GO:0005687">
    <property type="term" value="C:U4 snRNP"/>
    <property type="evidence" value="ECO:0007669"/>
    <property type="project" value="TreeGrafter"/>
</dbReference>
<evidence type="ECO:0000259" key="10">
    <source>
        <dbReference type="PROSITE" id="PS52002"/>
    </source>
</evidence>
<dbReference type="AlphaFoldDB" id="A0AAD9CTF7"/>
<feature type="domain" description="Sm" evidence="10">
    <location>
        <begin position="4"/>
        <end position="76"/>
    </location>
</feature>
<dbReference type="InterPro" id="IPR044641">
    <property type="entry name" value="Lsm7/SmG-like"/>
</dbReference>
<dbReference type="PROSITE" id="PS52002">
    <property type="entry name" value="SM"/>
    <property type="match status" value="1"/>
</dbReference>
<evidence type="ECO:0000256" key="3">
    <source>
        <dbReference type="ARBA" id="ARBA00022664"/>
    </source>
</evidence>
<gene>
    <name evidence="11" type="ORF">DB88DRAFT_84230</name>
</gene>
<reference evidence="11" key="1">
    <citation type="submission" date="2023-02" db="EMBL/GenBank/DDBJ databases">
        <title>Identification and recombinant expression of a fungal hydrolase from Papiliotrema laurentii that hydrolyzes apple cutin and clears colloidal polyester polyurethane.</title>
        <authorList>
            <consortium name="DOE Joint Genome Institute"/>
            <person name="Roman V.A."/>
            <person name="Bojanowski C."/>
            <person name="Crable B.R."/>
            <person name="Wagner D.N."/>
            <person name="Hung C.S."/>
            <person name="Nadeau L.J."/>
            <person name="Schratz L."/>
            <person name="Haridas S."/>
            <person name="Pangilinan J."/>
            <person name="Lipzen A."/>
            <person name="Na H."/>
            <person name="Yan M."/>
            <person name="Ng V."/>
            <person name="Grigoriev I.V."/>
            <person name="Spatafora J.W."/>
            <person name="Barlow D."/>
            <person name="Biffinger J."/>
            <person name="Kelley-Loughnane N."/>
            <person name="Varaljay V.A."/>
            <person name="Crookes-Goodson W.J."/>
        </authorList>
    </citation>
    <scope>NUCLEOTIDE SEQUENCE</scope>
    <source>
        <strain evidence="11">5307AH</strain>
    </source>
</reference>
<dbReference type="GO" id="GO:0005689">
    <property type="term" value="C:U12-type spliceosomal complex"/>
    <property type="evidence" value="ECO:0007669"/>
    <property type="project" value="TreeGrafter"/>
</dbReference>
<evidence type="ECO:0000313" key="11">
    <source>
        <dbReference type="EMBL" id="KAK1921827.1"/>
    </source>
</evidence>
<dbReference type="InterPro" id="IPR010920">
    <property type="entry name" value="LSM_dom_sf"/>
</dbReference>
<evidence type="ECO:0000256" key="1">
    <source>
        <dbReference type="ARBA" id="ARBA00004123"/>
    </source>
</evidence>
<evidence type="ECO:0000256" key="5">
    <source>
        <dbReference type="ARBA" id="ARBA00022884"/>
    </source>
</evidence>
<dbReference type="GO" id="GO:0071004">
    <property type="term" value="C:U2-type prespliceosome"/>
    <property type="evidence" value="ECO:0007669"/>
    <property type="project" value="TreeGrafter"/>
</dbReference>
<dbReference type="GO" id="GO:0071013">
    <property type="term" value="C:catalytic step 2 spliceosome"/>
    <property type="evidence" value="ECO:0007669"/>
    <property type="project" value="TreeGrafter"/>
</dbReference>
<dbReference type="GO" id="GO:0005685">
    <property type="term" value="C:U1 snRNP"/>
    <property type="evidence" value="ECO:0007669"/>
    <property type="project" value="TreeGrafter"/>
</dbReference>
<dbReference type="SUPFAM" id="SSF50182">
    <property type="entry name" value="Sm-like ribonucleoproteins"/>
    <property type="match status" value="1"/>
</dbReference>
<keyword evidence="3 9" id="KW-0507">mRNA processing</keyword>
<dbReference type="InterPro" id="IPR034098">
    <property type="entry name" value="Sm_G"/>
</dbReference>
<keyword evidence="6 9" id="KW-0508">mRNA splicing</keyword>
<dbReference type="GO" id="GO:0097526">
    <property type="term" value="C:spliceosomal tri-snRNP complex"/>
    <property type="evidence" value="ECO:0007669"/>
    <property type="project" value="TreeGrafter"/>
</dbReference>
<dbReference type="GO" id="GO:0005682">
    <property type="term" value="C:U5 snRNP"/>
    <property type="evidence" value="ECO:0007669"/>
    <property type="project" value="TreeGrafter"/>
</dbReference>
<evidence type="ECO:0000256" key="8">
    <source>
        <dbReference type="ARBA" id="ARBA00023274"/>
    </source>
</evidence>
<evidence type="ECO:0000256" key="6">
    <source>
        <dbReference type="ARBA" id="ARBA00023187"/>
    </source>
</evidence>
<dbReference type="InterPro" id="IPR001163">
    <property type="entry name" value="Sm_dom_euk/arc"/>
</dbReference>
<comment type="function">
    <text evidence="9">Plays a role in pre-mRNA splicing.</text>
</comment>
<comment type="caution">
    <text evidence="11">The sequence shown here is derived from an EMBL/GenBank/DDBJ whole genome shotgun (WGS) entry which is preliminary data.</text>
</comment>
<dbReference type="InterPro" id="IPR047575">
    <property type="entry name" value="Sm"/>
</dbReference>
<dbReference type="FunFam" id="2.30.30.100:FF:000023">
    <property type="entry name" value="Small nuclear ribonucleoprotein G"/>
    <property type="match status" value="1"/>
</dbReference>
<evidence type="ECO:0000256" key="9">
    <source>
        <dbReference type="RuleBase" id="RU365052"/>
    </source>
</evidence>
<evidence type="ECO:0000256" key="2">
    <source>
        <dbReference type="ARBA" id="ARBA00006850"/>
    </source>
</evidence>
<keyword evidence="12" id="KW-1185">Reference proteome</keyword>
<dbReference type="GO" id="GO:0071011">
    <property type="term" value="C:precatalytic spliceosome"/>
    <property type="evidence" value="ECO:0007669"/>
    <property type="project" value="TreeGrafter"/>
</dbReference>
<comment type="subcellular location">
    <subcellularLocation>
        <location evidence="1 9">Nucleus</location>
    </subcellularLocation>
</comment>
<proteinExistence type="inferred from homology"/>
<dbReference type="GO" id="GO:0034719">
    <property type="term" value="C:SMN-Sm protein complex"/>
    <property type="evidence" value="ECO:0007669"/>
    <property type="project" value="TreeGrafter"/>
</dbReference>
<dbReference type="GO" id="GO:0003723">
    <property type="term" value="F:RNA binding"/>
    <property type="evidence" value="ECO:0007669"/>
    <property type="project" value="UniProtKB-UniRule"/>
</dbReference>
<dbReference type="Proteomes" id="UP001182556">
    <property type="component" value="Unassembled WGS sequence"/>
</dbReference>
<keyword evidence="7 9" id="KW-0539">Nucleus</keyword>
<name>A0AAD9CTF7_PAPLA</name>
<dbReference type="PANTHER" id="PTHR10553">
    <property type="entry name" value="SMALL NUCLEAR RIBONUCLEOPROTEIN"/>
    <property type="match status" value="1"/>
</dbReference>
<organism evidence="11 12">
    <name type="scientific">Papiliotrema laurentii</name>
    <name type="common">Cryptococcus laurentii</name>
    <dbReference type="NCBI Taxonomy" id="5418"/>
    <lineage>
        <taxon>Eukaryota</taxon>
        <taxon>Fungi</taxon>
        <taxon>Dikarya</taxon>
        <taxon>Basidiomycota</taxon>
        <taxon>Agaricomycotina</taxon>
        <taxon>Tremellomycetes</taxon>
        <taxon>Tremellales</taxon>
        <taxon>Rhynchogastremaceae</taxon>
        <taxon>Papiliotrema</taxon>
    </lineage>
</organism>
<accession>A0AAD9CTF7</accession>
<dbReference type="GO" id="GO:0005686">
    <property type="term" value="C:U2 snRNP"/>
    <property type="evidence" value="ECO:0007669"/>
    <property type="project" value="TreeGrafter"/>
</dbReference>
<dbReference type="CDD" id="cd01719">
    <property type="entry name" value="Sm_G"/>
    <property type="match status" value="1"/>
</dbReference>
<keyword evidence="8 9" id="KW-0687">Ribonucleoprotein</keyword>
<keyword evidence="5 9" id="KW-0694">RNA-binding</keyword>
<evidence type="ECO:0000256" key="4">
    <source>
        <dbReference type="ARBA" id="ARBA00022728"/>
    </source>
</evidence>
<protein>
    <recommendedName>
        <fullName evidence="9">Small nuclear ribonucleoprotein G</fullName>
        <shortName evidence="9">snRNP-G</shortName>
    </recommendedName>
</protein>
<evidence type="ECO:0000256" key="7">
    <source>
        <dbReference type="ARBA" id="ARBA00023242"/>
    </source>
</evidence>
<dbReference type="SMART" id="SM00651">
    <property type="entry name" value="Sm"/>
    <property type="match status" value="1"/>
</dbReference>
<dbReference type="PANTHER" id="PTHR10553:SF2">
    <property type="entry name" value="SMALL NUCLEAR RIBONUCLEOPROTEIN G"/>
    <property type="match status" value="1"/>
</dbReference>
<evidence type="ECO:0000313" key="12">
    <source>
        <dbReference type="Proteomes" id="UP001182556"/>
    </source>
</evidence>
<dbReference type="Gene3D" id="2.30.30.100">
    <property type="match status" value="1"/>
</dbReference>
<comment type="similarity">
    <text evidence="2 9">Belongs to the snRNP Sm proteins family.</text>
</comment>
<dbReference type="Pfam" id="PF01423">
    <property type="entry name" value="LSM"/>
    <property type="match status" value="1"/>
</dbReference>
<dbReference type="GO" id="GO:0000387">
    <property type="term" value="P:spliceosomal snRNP assembly"/>
    <property type="evidence" value="ECO:0007669"/>
    <property type="project" value="UniProtKB-UniRule"/>
</dbReference>
<dbReference type="EMBL" id="JAODAN010000010">
    <property type="protein sequence ID" value="KAK1921827.1"/>
    <property type="molecule type" value="Genomic_DNA"/>
</dbReference>
<sequence length="78" mass="8702">MSRPAQPELKKFMDRRLYLHLQGGRAVSGVLRGFDMFLNLVVDNAFEELGGGVRKPCGMVVIRGNSVSSMELMDSMRV</sequence>